<proteinExistence type="predicted"/>
<dbReference type="PATRIC" id="fig|479117.4.peg.1146"/>
<feature type="transmembrane region" description="Helical" evidence="1">
    <location>
        <begin position="60"/>
        <end position="81"/>
    </location>
</feature>
<dbReference type="RefSeq" id="WP_061942996.1">
    <property type="nucleotide sequence ID" value="NZ_LPXW01000031.1"/>
</dbReference>
<evidence type="ECO:0000313" key="2">
    <source>
        <dbReference type="EMBL" id="KXZ58113.1"/>
    </source>
</evidence>
<evidence type="ECO:0000313" key="3">
    <source>
        <dbReference type="Proteomes" id="UP000243589"/>
    </source>
</evidence>
<reference evidence="2 3" key="1">
    <citation type="submission" date="2016-01" db="EMBL/GenBank/DDBJ databases">
        <title>Use of Whole Genome Sequencing to ascertain that Brevibacterium massiliense (Roux, Raoult 2009) is a later heterotypic synonym of Brevibacterium ravenspurgense (Mages 2008).</title>
        <authorList>
            <person name="Bernier A.-M."/>
            <person name="Burdz T."/>
            <person name="Huynh C."/>
            <person name="Pachecho A.L."/>
            <person name="Wiebe D."/>
            <person name="Bonner C."/>
            <person name="Bernard K."/>
        </authorList>
    </citation>
    <scope>NUCLEOTIDE SEQUENCE [LARGE SCALE GENOMIC DNA]</scope>
    <source>
        <strain evidence="2 3">CCUG56047</strain>
    </source>
</reference>
<dbReference type="AlphaFoldDB" id="A0A150H7N9"/>
<sequence>MSKTKYRNGPSDLDKSSIDYEAIQDPGHMHSVGAWIGVILVFVGVAVASIGTLIVNNSGWTLFFVGCGIVVLGAIVGPILVKAGLGPKIHRNTLQR</sequence>
<keyword evidence="3" id="KW-1185">Reference proteome</keyword>
<organism evidence="2 3">
    <name type="scientific">Brevibacterium ravenspurgense</name>
    <dbReference type="NCBI Taxonomy" id="479117"/>
    <lineage>
        <taxon>Bacteria</taxon>
        <taxon>Bacillati</taxon>
        <taxon>Actinomycetota</taxon>
        <taxon>Actinomycetes</taxon>
        <taxon>Micrococcales</taxon>
        <taxon>Brevibacteriaceae</taxon>
        <taxon>Brevibacterium</taxon>
    </lineage>
</organism>
<dbReference type="EMBL" id="LQQC01000010">
    <property type="protein sequence ID" value="KXZ58113.1"/>
    <property type="molecule type" value="Genomic_DNA"/>
</dbReference>
<feature type="transmembrane region" description="Helical" evidence="1">
    <location>
        <begin position="32"/>
        <end position="54"/>
    </location>
</feature>
<keyword evidence="1" id="KW-0812">Transmembrane</keyword>
<evidence type="ECO:0000256" key="1">
    <source>
        <dbReference type="SAM" id="Phobius"/>
    </source>
</evidence>
<name>A0A150H7N9_9MICO</name>
<dbReference type="Proteomes" id="UP000243589">
    <property type="component" value="Unassembled WGS sequence"/>
</dbReference>
<keyword evidence="1" id="KW-1133">Transmembrane helix</keyword>
<comment type="caution">
    <text evidence="2">The sequence shown here is derived from an EMBL/GenBank/DDBJ whole genome shotgun (WGS) entry which is preliminary data.</text>
</comment>
<dbReference type="NCBIfam" id="NF041681">
    <property type="entry name" value="HGxxPAAW"/>
    <property type="match status" value="1"/>
</dbReference>
<gene>
    <name evidence="2" type="ORF">Bravens_01149</name>
</gene>
<accession>A0A150H7N9</accession>
<protein>
    <submittedName>
        <fullName evidence="2">Uncharacterized protein</fullName>
    </submittedName>
</protein>
<keyword evidence="1" id="KW-0472">Membrane</keyword>